<dbReference type="Pfam" id="PF08281">
    <property type="entry name" value="Sigma70_r4_2"/>
    <property type="match status" value="1"/>
</dbReference>
<dbReference type="GO" id="GO:0016987">
    <property type="term" value="F:sigma factor activity"/>
    <property type="evidence" value="ECO:0007669"/>
    <property type="project" value="UniProtKB-KW"/>
</dbReference>
<dbReference type="STRING" id="1150600.ADIARSV_2627"/>
<evidence type="ECO:0000256" key="1">
    <source>
        <dbReference type="ARBA" id="ARBA00010641"/>
    </source>
</evidence>
<accession>R9GR80</accession>
<keyword evidence="8" id="KW-1185">Reference proteome</keyword>
<dbReference type="Gene3D" id="1.10.10.10">
    <property type="entry name" value="Winged helix-like DNA-binding domain superfamily/Winged helix DNA-binding domain"/>
    <property type="match status" value="1"/>
</dbReference>
<dbReference type="RefSeq" id="WP_016195858.1">
    <property type="nucleotide sequence ID" value="NZ_AQPN01000095.1"/>
</dbReference>
<comment type="similarity">
    <text evidence="1">Belongs to the sigma-70 factor family. ECF subfamily.</text>
</comment>
<evidence type="ECO:0000259" key="6">
    <source>
        <dbReference type="Pfam" id="PF08281"/>
    </source>
</evidence>
<organism evidence="7 8">
    <name type="scientific">Arcticibacter svalbardensis MN12-7</name>
    <dbReference type="NCBI Taxonomy" id="1150600"/>
    <lineage>
        <taxon>Bacteria</taxon>
        <taxon>Pseudomonadati</taxon>
        <taxon>Bacteroidota</taxon>
        <taxon>Sphingobacteriia</taxon>
        <taxon>Sphingobacteriales</taxon>
        <taxon>Sphingobacteriaceae</taxon>
        <taxon>Arcticibacter</taxon>
    </lineage>
</organism>
<gene>
    <name evidence="7" type="ORF">ADIARSV_2627</name>
</gene>
<evidence type="ECO:0000259" key="5">
    <source>
        <dbReference type="Pfam" id="PF04542"/>
    </source>
</evidence>
<comment type="caution">
    <text evidence="7">The sequence shown here is derived from an EMBL/GenBank/DDBJ whole genome shotgun (WGS) entry which is preliminary data.</text>
</comment>
<dbReference type="NCBIfam" id="TIGR02985">
    <property type="entry name" value="Sig70_bacteroi1"/>
    <property type="match status" value="1"/>
</dbReference>
<evidence type="ECO:0000313" key="7">
    <source>
        <dbReference type="EMBL" id="EOR94211.1"/>
    </source>
</evidence>
<dbReference type="PANTHER" id="PTHR43133:SF46">
    <property type="entry name" value="RNA POLYMERASE SIGMA-70 FACTOR ECF SUBFAMILY"/>
    <property type="match status" value="1"/>
</dbReference>
<protein>
    <submittedName>
        <fullName evidence="7">RNA polymerase ECF-type sigma factor</fullName>
    </submittedName>
</protein>
<dbReference type="EMBL" id="AQPN01000095">
    <property type="protein sequence ID" value="EOR94211.1"/>
    <property type="molecule type" value="Genomic_DNA"/>
</dbReference>
<evidence type="ECO:0000256" key="2">
    <source>
        <dbReference type="ARBA" id="ARBA00023015"/>
    </source>
</evidence>
<dbReference type="SUPFAM" id="SSF88659">
    <property type="entry name" value="Sigma3 and sigma4 domains of RNA polymerase sigma factors"/>
    <property type="match status" value="1"/>
</dbReference>
<evidence type="ECO:0000256" key="4">
    <source>
        <dbReference type="ARBA" id="ARBA00023163"/>
    </source>
</evidence>
<feature type="domain" description="RNA polymerase sigma factor 70 region 4 type 2" evidence="6">
    <location>
        <begin position="122"/>
        <end position="173"/>
    </location>
</feature>
<name>R9GR80_9SPHI</name>
<dbReference type="PANTHER" id="PTHR43133">
    <property type="entry name" value="RNA POLYMERASE ECF-TYPE SIGMA FACTO"/>
    <property type="match status" value="1"/>
</dbReference>
<dbReference type="Pfam" id="PF04542">
    <property type="entry name" value="Sigma70_r2"/>
    <property type="match status" value="1"/>
</dbReference>
<dbReference type="InterPro" id="IPR013325">
    <property type="entry name" value="RNA_pol_sigma_r2"/>
</dbReference>
<dbReference type="SUPFAM" id="SSF88946">
    <property type="entry name" value="Sigma2 domain of RNA polymerase sigma factors"/>
    <property type="match status" value="1"/>
</dbReference>
<dbReference type="InterPro" id="IPR014284">
    <property type="entry name" value="RNA_pol_sigma-70_dom"/>
</dbReference>
<dbReference type="AlphaFoldDB" id="R9GR80"/>
<evidence type="ECO:0000256" key="3">
    <source>
        <dbReference type="ARBA" id="ARBA00023082"/>
    </source>
</evidence>
<dbReference type="InterPro" id="IPR013249">
    <property type="entry name" value="RNA_pol_sigma70_r4_t2"/>
</dbReference>
<dbReference type="Proteomes" id="UP000014174">
    <property type="component" value="Unassembled WGS sequence"/>
</dbReference>
<evidence type="ECO:0000313" key="8">
    <source>
        <dbReference type="Proteomes" id="UP000014174"/>
    </source>
</evidence>
<keyword evidence="3" id="KW-0731">Sigma factor</keyword>
<dbReference type="GO" id="GO:0006352">
    <property type="term" value="P:DNA-templated transcription initiation"/>
    <property type="evidence" value="ECO:0007669"/>
    <property type="project" value="InterPro"/>
</dbReference>
<dbReference type="OrthoDB" id="659361at2"/>
<dbReference type="Gene3D" id="1.10.1740.10">
    <property type="match status" value="1"/>
</dbReference>
<keyword evidence="2" id="KW-0805">Transcription regulation</keyword>
<dbReference type="InterPro" id="IPR036388">
    <property type="entry name" value="WH-like_DNA-bd_sf"/>
</dbReference>
<dbReference type="eggNOG" id="COG1595">
    <property type="taxonomic scope" value="Bacteria"/>
</dbReference>
<sequence length="190" mass="22076">MSTTCSQTFLDLIILRKDDEAYVFLHSQYHHLLTTFAKGYLRYKEPSEEIVNDVLFKVWSKKGKVSEIDNLRLYLFSSVRNECLTQLAKHQREKNFNINLKFNECSLDDPESIFISSELGIKIKETINDLPPRCKQIYELIKIDGKRNKDVAELLGISINTIDAQLAIALKRLLSTVEIFKETGIYKRIK</sequence>
<dbReference type="InterPro" id="IPR039425">
    <property type="entry name" value="RNA_pol_sigma-70-like"/>
</dbReference>
<keyword evidence="4" id="KW-0804">Transcription</keyword>
<dbReference type="NCBIfam" id="TIGR02937">
    <property type="entry name" value="sigma70-ECF"/>
    <property type="match status" value="1"/>
</dbReference>
<dbReference type="InterPro" id="IPR007627">
    <property type="entry name" value="RNA_pol_sigma70_r2"/>
</dbReference>
<reference evidence="7 8" key="1">
    <citation type="journal article" date="2013" name="Genome Announc.">
        <title>Draft Genome Sequence of Arcticibacter svalbardensis Strain MN12-7T, a Member of the Family Sphingobacteriaceae Isolated from an Arctic Soil Sample.</title>
        <authorList>
            <person name="Shivaji S."/>
            <person name="Ara S."/>
            <person name="Prasad S."/>
            <person name="Manasa B.P."/>
            <person name="Begum Z."/>
            <person name="Singh A."/>
            <person name="Kumar Pinnaka A."/>
        </authorList>
    </citation>
    <scope>NUCLEOTIDE SEQUENCE [LARGE SCALE GENOMIC DNA]</scope>
    <source>
        <strain evidence="7 8">MN12-7</strain>
    </source>
</reference>
<proteinExistence type="inferred from homology"/>
<feature type="domain" description="RNA polymerase sigma-70 region 2" evidence="5">
    <location>
        <begin position="26"/>
        <end position="92"/>
    </location>
</feature>
<dbReference type="GO" id="GO:0003677">
    <property type="term" value="F:DNA binding"/>
    <property type="evidence" value="ECO:0007669"/>
    <property type="project" value="InterPro"/>
</dbReference>
<dbReference type="InterPro" id="IPR014327">
    <property type="entry name" value="RNA_pol_sigma70_bacteroid"/>
</dbReference>
<dbReference type="InterPro" id="IPR013324">
    <property type="entry name" value="RNA_pol_sigma_r3/r4-like"/>
</dbReference>